<dbReference type="VEuPathDB" id="FungiDB:PV06_03879"/>
<dbReference type="EMBL" id="KN847334">
    <property type="protein sequence ID" value="KIW45492.1"/>
    <property type="molecule type" value="Genomic_DNA"/>
</dbReference>
<protein>
    <submittedName>
        <fullName evidence="2">Uncharacterized protein</fullName>
    </submittedName>
</protein>
<dbReference type="GeneID" id="27355953"/>
<dbReference type="OrthoDB" id="4132874at2759"/>
<keyword evidence="3" id="KW-1185">Reference proteome</keyword>
<feature type="compositionally biased region" description="Polar residues" evidence="1">
    <location>
        <begin position="12"/>
        <end position="36"/>
    </location>
</feature>
<organism evidence="2 3">
    <name type="scientific">Exophiala oligosperma</name>
    <dbReference type="NCBI Taxonomy" id="215243"/>
    <lineage>
        <taxon>Eukaryota</taxon>
        <taxon>Fungi</taxon>
        <taxon>Dikarya</taxon>
        <taxon>Ascomycota</taxon>
        <taxon>Pezizomycotina</taxon>
        <taxon>Eurotiomycetes</taxon>
        <taxon>Chaetothyriomycetidae</taxon>
        <taxon>Chaetothyriales</taxon>
        <taxon>Herpotrichiellaceae</taxon>
        <taxon>Exophiala</taxon>
    </lineage>
</organism>
<evidence type="ECO:0000256" key="1">
    <source>
        <dbReference type="SAM" id="MobiDB-lite"/>
    </source>
</evidence>
<dbReference type="RefSeq" id="XP_016265708.1">
    <property type="nucleotide sequence ID" value="XM_016404703.1"/>
</dbReference>
<feature type="compositionally biased region" description="Low complexity" evidence="1">
    <location>
        <begin position="1"/>
        <end position="11"/>
    </location>
</feature>
<accession>A0A0D2C6W6</accession>
<feature type="region of interest" description="Disordered" evidence="1">
    <location>
        <begin position="1"/>
        <end position="96"/>
    </location>
</feature>
<name>A0A0D2C6W6_9EURO</name>
<dbReference type="AlphaFoldDB" id="A0A0D2C6W6"/>
<dbReference type="Proteomes" id="UP000053342">
    <property type="component" value="Unassembled WGS sequence"/>
</dbReference>
<reference evidence="2 3" key="1">
    <citation type="submission" date="2015-01" db="EMBL/GenBank/DDBJ databases">
        <title>The Genome Sequence of Exophiala oligosperma CBS72588.</title>
        <authorList>
            <consortium name="The Broad Institute Genomics Platform"/>
            <person name="Cuomo C."/>
            <person name="de Hoog S."/>
            <person name="Gorbushina A."/>
            <person name="Stielow B."/>
            <person name="Teixiera M."/>
            <person name="Abouelleil A."/>
            <person name="Chapman S.B."/>
            <person name="Priest M."/>
            <person name="Young S.K."/>
            <person name="Wortman J."/>
            <person name="Nusbaum C."/>
            <person name="Birren B."/>
        </authorList>
    </citation>
    <scope>NUCLEOTIDE SEQUENCE [LARGE SCALE GENOMIC DNA]</scope>
    <source>
        <strain evidence="2 3">CBS 72588</strain>
    </source>
</reference>
<dbReference type="HOGENOM" id="CLU_167710_0_0_1"/>
<gene>
    <name evidence="2" type="ORF">PV06_03879</name>
</gene>
<proteinExistence type="predicted"/>
<evidence type="ECO:0000313" key="2">
    <source>
        <dbReference type="EMBL" id="KIW45492.1"/>
    </source>
</evidence>
<feature type="compositionally biased region" description="Basic and acidic residues" evidence="1">
    <location>
        <begin position="67"/>
        <end position="89"/>
    </location>
</feature>
<sequence>MQNARGGNNNGSTNQNSMMDDTKQNHGNNKKTSTFSLLPEIGGGMSLSESVDEALRDSSLGSAGPQDKGEKIDESVKVGDNEDLHDLAARKQPRSR</sequence>
<evidence type="ECO:0000313" key="3">
    <source>
        <dbReference type="Proteomes" id="UP000053342"/>
    </source>
</evidence>